<evidence type="ECO:0000313" key="2">
    <source>
        <dbReference type="Proteomes" id="UP000727993"/>
    </source>
</evidence>
<organism evidence="1 2">
    <name type="scientific">Candidatus Neomicrothrix subdominans</name>
    <dbReference type="NCBI Taxonomy" id="2954438"/>
    <lineage>
        <taxon>Bacteria</taxon>
        <taxon>Bacillati</taxon>
        <taxon>Actinomycetota</taxon>
        <taxon>Acidimicrobiia</taxon>
        <taxon>Acidimicrobiales</taxon>
        <taxon>Microthrixaceae</taxon>
        <taxon>Candidatus Neomicrothrix</taxon>
    </lineage>
</organism>
<comment type="caution">
    <text evidence="1">The sequence shown here is derived from an EMBL/GenBank/DDBJ whole genome shotgun (WGS) entry which is preliminary data.</text>
</comment>
<dbReference type="Proteomes" id="UP000727993">
    <property type="component" value="Unassembled WGS sequence"/>
</dbReference>
<sequence length="102" mass="12200">MKSPVPRPKIWRFDRLITEHAFDKLRHIDCTFAEFDAVLARSTVIEETVISEGNVKELILMIDWIRPLHAVVVVDDRREEERIVTVYEPHDDLWDEGYRVRR</sequence>
<name>A0A936NCB0_9ACTN</name>
<dbReference type="AlphaFoldDB" id="A0A936NCB0"/>
<evidence type="ECO:0000313" key="1">
    <source>
        <dbReference type="EMBL" id="MBK9297692.1"/>
    </source>
</evidence>
<gene>
    <name evidence="1" type="ORF">IPN02_12855</name>
</gene>
<protein>
    <recommendedName>
        <fullName evidence="3">DUF4258 domain-containing protein</fullName>
    </recommendedName>
</protein>
<evidence type="ECO:0008006" key="3">
    <source>
        <dbReference type="Google" id="ProtNLM"/>
    </source>
</evidence>
<proteinExistence type="predicted"/>
<dbReference type="EMBL" id="JADJZA010000007">
    <property type="protein sequence ID" value="MBK9297692.1"/>
    <property type="molecule type" value="Genomic_DNA"/>
</dbReference>
<accession>A0A936NCB0</accession>
<reference evidence="1 2" key="1">
    <citation type="submission" date="2020-10" db="EMBL/GenBank/DDBJ databases">
        <title>Connecting structure to function with the recovery of over 1000 high-quality activated sludge metagenome-assembled genomes encoding full-length rRNA genes using long-read sequencing.</title>
        <authorList>
            <person name="Singleton C.M."/>
            <person name="Petriglieri F."/>
            <person name="Kristensen J.M."/>
            <person name="Kirkegaard R.H."/>
            <person name="Michaelsen T.Y."/>
            <person name="Andersen M.H."/>
            <person name="Karst S.M."/>
            <person name="Dueholm M.S."/>
            <person name="Nielsen P.H."/>
            <person name="Albertsen M."/>
        </authorList>
    </citation>
    <scope>NUCLEOTIDE SEQUENCE [LARGE SCALE GENOMIC DNA]</scope>
    <source>
        <strain evidence="1">Lyne_18-Q3-R50-59_MAXAC.006</strain>
    </source>
</reference>